<dbReference type="InterPro" id="IPR037229">
    <property type="entry name" value="Ribosomal_bL35_sf"/>
</dbReference>
<dbReference type="GO" id="GO:1990904">
    <property type="term" value="C:ribonucleoprotein complex"/>
    <property type="evidence" value="ECO:0007669"/>
    <property type="project" value="UniProtKB-KW"/>
</dbReference>
<dbReference type="SUPFAM" id="SSF143034">
    <property type="entry name" value="L35p-like"/>
    <property type="match status" value="1"/>
</dbReference>
<dbReference type="GO" id="GO:0003735">
    <property type="term" value="F:structural constituent of ribosome"/>
    <property type="evidence" value="ECO:0007669"/>
    <property type="project" value="InterPro"/>
</dbReference>
<organism evidence="4 5">
    <name type="scientific">Rhizophlyctis rosea</name>
    <dbReference type="NCBI Taxonomy" id="64517"/>
    <lineage>
        <taxon>Eukaryota</taxon>
        <taxon>Fungi</taxon>
        <taxon>Fungi incertae sedis</taxon>
        <taxon>Chytridiomycota</taxon>
        <taxon>Chytridiomycota incertae sedis</taxon>
        <taxon>Chytridiomycetes</taxon>
        <taxon>Rhizophlyctidales</taxon>
        <taxon>Rhizophlyctidaceae</taxon>
        <taxon>Rhizophlyctis</taxon>
    </lineage>
</organism>
<proteinExistence type="inferred from homology"/>
<comment type="caution">
    <text evidence="4">The sequence shown here is derived from an EMBL/GenBank/DDBJ whole genome shotgun (WGS) entry which is preliminary data.</text>
</comment>
<reference evidence="4" key="1">
    <citation type="submission" date="2020-05" db="EMBL/GenBank/DDBJ databases">
        <title>Phylogenomic resolution of chytrid fungi.</title>
        <authorList>
            <person name="Stajich J.E."/>
            <person name="Amses K."/>
            <person name="Simmons R."/>
            <person name="Seto K."/>
            <person name="Myers J."/>
            <person name="Bonds A."/>
            <person name="Quandt C.A."/>
            <person name="Barry K."/>
            <person name="Liu P."/>
            <person name="Grigoriev I."/>
            <person name="Longcore J.E."/>
            <person name="James T.Y."/>
        </authorList>
    </citation>
    <scope>NUCLEOTIDE SEQUENCE</scope>
    <source>
        <strain evidence="4">JEL0318</strain>
    </source>
</reference>
<dbReference type="Proteomes" id="UP001212841">
    <property type="component" value="Unassembled WGS sequence"/>
</dbReference>
<evidence type="ECO:0000256" key="2">
    <source>
        <dbReference type="ARBA" id="ARBA00022980"/>
    </source>
</evidence>
<protein>
    <recommendedName>
        <fullName evidence="6">50S ribosomal protein L35</fullName>
    </recommendedName>
</protein>
<dbReference type="EMBL" id="JADGJD010000138">
    <property type="protein sequence ID" value="KAJ3054434.1"/>
    <property type="molecule type" value="Genomic_DNA"/>
</dbReference>
<evidence type="ECO:0000313" key="5">
    <source>
        <dbReference type="Proteomes" id="UP001212841"/>
    </source>
</evidence>
<evidence type="ECO:0008006" key="6">
    <source>
        <dbReference type="Google" id="ProtNLM"/>
    </source>
</evidence>
<dbReference type="InterPro" id="IPR021137">
    <property type="entry name" value="Ribosomal_bL35-like"/>
</dbReference>
<keyword evidence="5" id="KW-1185">Reference proteome</keyword>
<evidence type="ECO:0000256" key="3">
    <source>
        <dbReference type="ARBA" id="ARBA00023274"/>
    </source>
</evidence>
<dbReference type="AlphaFoldDB" id="A0AAD5SHF7"/>
<evidence type="ECO:0000313" key="4">
    <source>
        <dbReference type="EMBL" id="KAJ3054434.1"/>
    </source>
</evidence>
<keyword evidence="2" id="KW-0689">Ribosomal protein</keyword>
<keyword evidence="3" id="KW-0687">Ribonucleoprotein</keyword>
<dbReference type="Pfam" id="PF01632">
    <property type="entry name" value="Ribosomal_L35p"/>
    <property type="match status" value="1"/>
</dbReference>
<sequence>MLHSICRRALAIPRHNRTLTTSRALSSLRPTFSPQPLRLLPQSIRLPSPPITSSQLSATLQQTRSWGQAHEKDWIRLLGRPKPISRKKYKLKTHQGASDRWRVIANGHFKRAKAGRSHNNLKNRHWKTREGRKRLVAIPQQRNLLKKLIPYFRKRYMRK</sequence>
<comment type="similarity">
    <text evidence="1">Belongs to the bacterial ribosomal protein bL35 family.</text>
</comment>
<dbReference type="GO" id="GO:0005840">
    <property type="term" value="C:ribosome"/>
    <property type="evidence" value="ECO:0007669"/>
    <property type="project" value="UniProtKB-KW"/>
</dbReference>
<dbReference type="GO" id="GO:0006412">
    <property type="term" value="P:translation"/>
    <property type="evidence" value="ECO:0007669"/>
    <property type="project" value="InterPro"/>
</dbReference>
<accession>A0AAD5SHF7</accession>
<name>A0AAD5SHF7_9FUNG</name>
<gene>
    <name evidence="4" type="ORF">HK097_001839</name>
</gene>
<dbReference type="Gene3D" id="4.10.410.60">
    <property type="match status" value="1"/>
</dbReference>
<evidence type="ECO:0000256" key="1">
    <source>
        <dbReference type="ARBA" id="ARBA00006598"/>
    </source>
</evidence>